<dbReference type="InterPro" id="IPR036390">
    <property type="entry name" value="WH_DNA-bd_sf"/>
</dbReference>
<protein>
    <submittedName>
        <fullName evidence="2">ArsR family transcriptional regulator</fullName>
    </submittedName>
</protein>
<evidence type="ECO:0000313" key="3">
    <source>
        <dbReference type="Proteomes" id="UP000253273"/>
    </source>
</evidence>
<dbReference type="Pfam" id="PF12840">
    <property type="entry name" value="HTH_20"/>
    <property type="match status" value="1"/>
</dbReference>
<dbReference type="Proteomes" id="UP000253273">
    <property type="component" value="Chromosome"/>
</dbReference>
<dbReference type="Gene3D" id="1.10.10.10">
    <property type="entry name" value="Winged helix-like DNA-binding domain superfamily/Winged helix DNA-binding domain"/>
    <property type="match status" value="1"/>
</dbReference>
<dbReference type="OrthoDB" id="11368at2157"/>
<gene>
    <name evidence="2" type="ORF">DU500_12315</name>
</gene>
<dbReference type="InterPro" id="IPR036388">
    <property type="entry name" value="WH-like_DNA-bd_sf"/>
</dbReference>
<dbReference type="InterPro" id="IPR011991">
    <property type="entry name" value="ArsR-like_HTH"/>
</dbReference>
<dbReference type="EMBL" id="CP031150">
    <property type="protein sequence ID" value="AXG07144.1"/>
    <property type="molecule type" value="Genomic_DNA"/>
</dbReference>
<evidence type="ECO:0000259" key="1">
    <source>
        <dbReference type="SMART" id="SM00418"/>
    </source>
</evidence>
<dbReference type="KEGG" id="haj:DU500_12315"/>
<dbReference type="RefSeq" id="WP_114586276.1">
    <property type="nucleotide sequence ID" value="NZ_CP031150.1"/>
</dbReference>
<organism evidence="2 3">
    <name type="scientific">Haloplanus rubicundus</name>
    <dbReference type="NCBI Taxonomy" id="1547898"/>
    <lineage>
        <taxon>Archaea</taxon>
        <taxon>Methanobacteriati</taxon>
        <taxon>Methanobacteriota</taxon>
        <taxon>Stenosarchaea group</taxon>
        <taxon>Halobacteria</taxon>
        <taxon>Halobacteriales</taxon>
        <taxon>Haloferacaceae</taxon>
        <taxon>Haloplanus</taxon>
    </lineage>
</organism>
<sequence length="116" mass="12760">MTSAFPRQTKVEYSPRERADLTVSGDSRVEALDALSSGTAQSILGALDGDPKTTSEIAKRVDTSIQNVHHHLRRLEENGLVEPIDTWYSVKGREMTVYALTAEKLVVQFGAAEQSQ</sequence>
<feature type="domain" description="HTH arsR-type" evidence="1">
    <location>
        <begin position="30"/>
        <end position="103"/>
    </location>
</feature>
<name>A0A345E4M2_9EURY</name>
<accession>A0A345E4M2</accession>
<reference evidence="2 3" key="1">
    <citation type="submission" date="2018-07" db="EMBL/GenBank/DDBJ databases">
        <title>Genome sequences of Haloplanus sp. CBA1113.</title>
        <authorList>
            <person name="Kim Y.B."/>
            <person name="Roh S.W."/>
        </authorList>
    </citation>
    <scope>NUCLEOTIDE SEQUENCE [LARGE SCALE GENOMIC DNA]</scope>
    <source>
        <strain evidence="2 3">CBA1113</strain>
    </source>
</reference>
<dbReference type="GO" id="GO:0003700">
    <property type="term" value="F:DNA-binding transcription factor activity"/>
    <property type="evidence" value="ECO:0007669"/>
    <property type="project" value="InterPro"/>
</dbReference>
<dbReference type="CDD" id="cd00090">
    <property type="entry name" value="HTH_ARSR"/>
    <property type="match status" value="1"/>
</dbReference>
<dbReference type="GeneID" id="37284182"/>
<dbReference type="InterPro" id="IPR001845">
    <property type="entry name" value="HTH_ArsR_DNA-bd_dom"/>
</dbReference>
<dbReference type="SMART" id="SM00418">
    <property type="entry name" value="HTH_ARSR"/>
    <property type="match status" value="1"/>
</dbReference>
<evidence type="ECO:0000313" key="2">
    <source>
        <dbReference type="EMBL" id="AXG07144.1"/>
    </source>
</evidence>
<keyword evidence="3" id="KW-1185">Reference proteome</keyword>
<dbReference type="SUPFAM" id="SSF46785">
    <property type="entry name" value="Winged helix' DNA-binding domain"/>
    <property type="match status" value="1"/>
</dbReference>
<proteinExistence type="predicted"/>
<dbReference type="AlphaFoldDB" id="A0A345E4M2"/>